<gene>
    <name evidence="2" type="ORF">NP493_994g02042</name>
</gene>
<dbReference type="Gene3D" id="3.60.10.10">
    <property type="entry name" value="Endonuclease/exonuclease/phosphatase"/>
    <property type="match status" value="1"/>
</dbReference>
<dbReference type="PROSITE" id="PS50878">
    <property type="entry name" value="RT_POL"/>
    <property type="match status" value="1"/>
</dbReference>
<protein>
    <recommendedName>
        <fullName evidence="1">Reverse transcriptase domain-containing protein</fullName>
    </recommendedName>
</protein>
<dbReference type="GO" id="GO:0061343">
    <property type="term" value="P:cell adhesion involved in heart morphogenesis"/>
    <property type="evidence" value="ECO:0007669"/>
    <property type="project" value="TreeGrafter"/>
</dbReference>
<name>A0AAD9KJZ9_RIDPI</name>
<dbReference type="CDD" id="cd01650">
    <property type="entry name" value="RT_nLTR_like"/>
    <property type="match status" value="1"/>
</dbReference>
<dbReference type="EMBL" id="JAODUO010000994">
    <property type="protein sequence ID" value="KAK2172095.1"/>
    <property type="molecule type" value="Genomic_DNA"/>
</dbReference>
<keyword evidence="3" id="KW-1185">Reference proteome</keyword>
<dbReference type="SUPFAM" id="SSF56219">
    <property type="entry name" value="DNase I-like"/>
    <property type="match status" value="1"/>
</dbReference>
<dbReference type="SUPFAM" id="SSF56672">
    <property type="entry name" value="DNA/RNA polymerases"/>
    <property type="match status" value="1"/>
</dbReference>
<dbReference type="PANTHER" id="PTHR33395:SF22">
    <property type="entry name" value="REVERSE TRANSCRIPTASE DOMAIN-CONTAINING PROTEIN"/>
    <property type="match status" value="1"/>
</dbReference>
<dbReference type="InterPro" id="IPR036691">
    <property type="entry name" value="Endo/exonu/phosph_ase_sf"/>
</dbReference>
<dbReference type="InterPro" id="IPR043502">
    <property type="entry name" value="DNA/RNA_pol_sf"/>
</dbReference>
<dbReference type="Pfam" id="PF14529">
    <property type="entry name" value="Exo_endo_phos_2"/>
    <property type="match status" value="1"/>
</dbReference>
<dbReference type="Proteomes" id="UP001209878">
    <property type="component" value="Unassembled WGS sequence"/>
</dbReference>
<dbReference type="InterPro" id="IPR000477">
    <property type="entry name" value="RT_dom"/>
</dbReference>
<organism evidence="2 3">
    <name type="scientific">Ridgeia piscesae</name>
    <name type="common">Tubeworm</name>
    <dbReference type="NCBI Taxonomy" id="27915"/>
    <lineage>
        <taxon>Eukaryota</taxon>
        <taxon>Metazoa</taxon>
        <taxon>Spiralia</taxon>
        <taxon>Lophotrochozoa</taxon>
        <taxon>Annelida</taxon>
        <taxon>Polychaeta</taxon>
        <taxon>Sedentaria</taxon>
        <taxon>Canalipalpata</taxon>
        <taxon>Sabellida</taxon>
        <taxon>Siboglinidae</taxon>
        <taxon>Ridgeia</taxon>
    </lineage>
</organism>
<evidence type="ECO:0000313" key="2">
    <source>
        <dbReference type="EMBL" id="KAK2172095.1"/>
    </source>
</evidence>
<accession>A0AAD9KJZ9</accession>
<comment type="caution">
    <text evidence="2">The sequence shown here is derived from an EMBL/GenBank/DDBJ whole genome shotgun (WGS) entry which is preliminary data.</text>
</comment>
<evidence type="ECO:0000259" key="1">
    <source>
        <dbReference type="PROSITE" id="PS50878"/>
    </source>
</evidence>
<dbReference type="Pfam" id="PF00078">
    <property type="entry name" value="RVT_1"/>
    <property type="match status" value="1"/>
</dbReference>
<dbReference type="GO" id="GO:0007508">
    <property type="term" value="P:larval heart development"/>
    <property type="evidence" value="ECO:0007669"/>
    <property type="project" value="TreeGrafter"/>
</dbReference>
<dbReference type="AlphaFoldDB" id="A0AAD9KJZ9"/>
<evidence type="ECO:0000313" key="3">
    <source>
        <dbReference type="Proteomes" id="UP001209878"/>
    </source>
</evidence>
<dbReference type="PANTHER" id="PTHR33395">
    <property type="entry name" value="TRANSCRIPTASE, PUTATIVE-RELATED-RELATED"/>
    <property type="match status" value="1"/>
</dbReference>
<dbReference type="GO" id="GO:0003824">
    <property type="term" value="F:catalytic activity"/>
    <property type="evidence" value="ECO:0007669"/>
    <property type="project" value="InterPro"/>
</dbReference>
<sequence length="837" mass="96453">MKPIIICTFYRAPHDSQGTQIEELDLSLSKLGNKINTHNVIITGDFNLPNINWENHHVTPNSGYSTVAANKLLSLVEEHGLIQHVNEPTRKQGNANNILDLVFTNRPGLIKKLNVVDGIADHNTIIIDVNISPKRKHRPKRKNFIRNKADHLNIQKSLDDFTHEYFSLNQNMTVNDKWNLVSKKIINIMKHYVPIRLTTSRHNLPWFNKDLKKICKRKKRLYKKAKISRNPEDWQEFCNIRKDMHKHLRSARLSYINQFLTTAITDKPKAFWSFISKLRQDNQGIGDLNIAGNIISDDKQKAEALGNQFKSVFTYEGNSKLPNLNDSPHGKIPELTISLKGVHDQLSKINTSKSQGPDDIPPWFLNRYAYHLTPIIHDIFQSSVDSGQVPKAWNEANITAIFKKGNRAETSNYRPISLTPVISKLLEHIIHSHIMKHLEQHHILTDHQHGFRAKRSTETQLIQTVHDISKYLDEKKSVDMAILDFTKAFDKVPHKRLIHKLKYYGITGPISSWIESFLAERTQQVVINGSASKPIKVTSGVPQGTVLGPLLFLLYINDLPNNLTSNVRLFADDCLLYQPIKSDNDISLLQNDLIKLEEWQNTWLMKFNPTKCFTMTLASRKPTPNIYTFCGQQLKSVQSHCYLGVQISNTLNWTAQCNSVARKAQQTLGVIRRNLNKCPTHIKSIAYTTLVRPILEYASASWDPHCLKHIKTLERIQRQAARFCTHNYSREPGTVTQLFKDLQWDTLQTRRKIKRLSIIYKMEHNLIDIPLDHYIQHNTRTSRKHDSQFLQIRYSANIFGSSFFPTTIKEWNSLPSNTVSSKSLKSFQNSLIQHFNN</sequence>
<reference evidence="2" key="1">
    <citation type="journal article" date="2023" name="Mol. Biol. Evol.">
        <title>Third-Generation Sequencing Reveals the Adaptive Role of the Epigenome in Three Deep-Sea Polychaetes.</title>
        <authorList>
            <person name="Perez M."/>
            <person name="Aroh O."/>
            <person name="Sun Y."/>
            <person name="Lan Y."/>
            <person name="Juniper S.K."/>
            <person name="Young C.R."/>
            <person name="Angers B."/>
            <person name="Qian P.Y."/>
        </authorList>
    </citation>
    <scope>NUCLEOTIDE SEQUENCE</scope>
    <source>
        <strain evidence="2">R07B-5</strain>
    </source>
</reference>
<dbReference type="InterPro" id="IPR005135">
    <property type="entry name" value="Endo/exonuclease/phosphatase"/>
</dbReference>
<dbReference type="GO" id="GO:0031012">
    <property type="term" value="C:extracellular matrix"/>
    <property type="evidence" value="ECO:0007669"/>
    <property type="project" value="TreeGrafter"/>
</dbReference>
<proteinExistence type="predicted"/>
<feature type="domain" description="Reverse transcriptase" evidence="1">
    <location>
        <begin position="382"/>
        <end position="634"/>
    </location>
</feature>